<keyword evidence="7 11" id="KW-0862">Zinc</keyword>
<dbReference type="GO" id="GO:0008270">
    <property type="term" value="F:zinc ion binding"/>
    <property type="evidence" value="ECO:0007669"/>
    <property type="project" value="UniProtKB-UniRule"/>
</dbReference>
<dbReference type="GO" id="GO:0009231">
    <property type="term" value="P:riboflavin biosynthetic process"/>
    <property type="evidence" value="ECO:0007669"/>
    <property type="project" value="UniProtKB-UniRule"/>
</dbReference>
<accession>M2TQC9</accession>
<name>M2TQC9_9SPHN</name>
<comment type="similarity">
    <text evidence="11">Belongs to the GTP cyclohydrolase II family.</text>
</comment>
<feature type="binding site" evidence="11">
    <location>
        <position position="270"/>
    </location>
    <ligand>
        <name>Zn(2+)</name>
        <dbReference type="ChEBI" id="CHEBI:29105"/>
        <note>catalytic</note>
    </ligand>
</feature>
<feature type="binding site" evidence="11">
    <location>
        <position position="283"/>
    </location>
    <ligand>
        <name>Zn(2+)</name>
        <dbReference type="ChEBI" id="CHEBI:29105"/>
        <note>catalytic</note>
    </ligand>
</feature>
<evidence type="ECO:0000313" key="15">
    <source>
        <dbReference type="Proteomes" id="UP000011717"/>
    </source>
</evidence>
<dbReference type="NCBIfam" id="TIGR00505">
    <property type="entry name" value="ribA"/>
    <property type="match status" value="1"/>
</dbReference>
<dbReference type="EC" id="3.5.4.25" evidence="11"/>
<feature type="binding site" evidence="11">
    <location>
        <begin position="308"/>
        <end position="310"/>
    </location>
    <ligand>
        <name>GTP</name>
        <dbReference type="ChEBI" id="CHEBI:37565"/>
    </ligand>
</feature>
<dbReference type="GO" id="GO:0005525">
    <property type="term" value="F:GTP binding"/>
    <property type="evidence" value="ECO:0007669"/>
    <property type="project" value="UniProtKB-KW"/>
</dbReference>
<dbReference type="HAMAP" id="MF_00179">
    <property type="entry name" value="RibA"/>
    <property type="match status" value="1"/>
</dbReference>
<evidence type="ECO:0000313" key="14">
    <source>
        <dbReference type="EMBL" id="EMD83966.1"/>
    </source>
</evidence>
<evidence type="ECO:0000256" key="2">
    <source>
        <dbReference type="ARBA" id="ARBA00005520"/>
    </source>
</evidence>
<feature type="region of interest" description="Disordered" evidence="12">
    <location>
        <begin position="40"/>
        <end position="65"/>
    </location>
</feature>
<comment type="caution">
    <text evidence="14">The sequence shown here is derived from an EMBL/GenBank/DDBJ whole genome shotgun (WGS) entry which is preliminary data.</text>
</comment>
<keyword evidence="5 11" id="KW-0547">Nucleotide-binding</keyword>
<feature type="compositionally biased region" description="Gly residues" evidence="12">
    <location>
        <begin position="8"/>
        <end position="24"/>
    </location>
</feature>
<evidence type="ECO:0000256" key="3">
    <source>
        <dbReference type="ARBA" id="ARBA00022619"/>
    </source>
</evidence>
<dbReference type="PANTHER" id="PTHR21327:SF18">
    <property type="entry name" value="3,4-DIHYDROXY-2-BUTANONE 4-PHOSPHATE SYNTHASE"/>
    <property type="match status" value="1"/>
</dbReference>
<dbReference type="UniPathway" id="UPA00275">
    <property type="reaction ID" value="UER00400"/>
</dbReference>
<evidence type="ECO:0000256" key="7">
    <source>
        <dbReference type="ARBA" id="ARBA00022833"/>
    </source>
</evidence>
<feature type="binding site" evidence="11">
    <location>
        <position position="281"/>
    </location>
    <ligand>
        <name>Zn(2+)</name>
        <dbReference type="ChEBI" id="CHEBI:29105"/>
        <note>catalytic</note>
    </ligand>
</feature>
<gene>
    <name evidence="11" type="primary">ribA</name>
    <name evidence="14" type="ORF">C725_0938</name>
</gene>
<dbReference type="SUPFAM" id="SSF142695">
    <property type="entry name" value="RibA-like"/>
    <property type="match status" value="1"/>
</dbReference>
<dbReference type="AlphaFoldDB" id="M2TQC9"/>
<dbReference type="PANTHER" id="PTHR21327">
    <property type="entry name" value="GTP CYCLOHYDROLASE II-RELATED"/>
    <property type="match status" value="1"/>
</dbReference>
<feature type="region of interest" description="Disordered" evidence="12">
    <location>
        <begin position="1"/>
        <end position="24"/>
    </location>
</feature>
<proteinExistence type="inferred from homology"/>
<feature type="domain" description="GTP cyclohydrolase II" evidence="13">
    <location>
        <begin position="223"/>
        <end position="386"/>
    </location>
</feature>
<evidence type="ECO:0000256" key="5">
    <source>
        <dbReference type="ARBA" id="ARBA00022741"/>
    </source>
</evidence>
<dbReference type="NCBIfam" id="NF001591">
    <property type="entry name" value="PRK00393.1"/>
    <property type="match status" value="1"/>
</dbReference>
<dbReference type="RefSeq" id="WP_008600464.1">
    <property type="nucleotide sequence ID" value="NZ_AMRV01000002.1"/>
</dbReference>
<dbReference type="InterPro" id="IPR036144">
    <property type="entry name" value="RibA-like_sf"/>
</dbReference>
<dbReference type="Gene3D" id="3.40.50.10990">
    <property type="entry name" value="GTP cyclohydrolase II"/>
    <property type="match status" value="1"/>
</dbReference>
<dbReference type="Pfam" id="PF00925">
    <property type="entry name" value="GTP_cyclohydro2"/>
    <property type="match status" value="1"/>
</dbReference>
<feature type="binding site" evidence="11">
    <location>
        <begin position="265"/>
        <end position="269"/>
    </location>
    <ligand>
        <name>GTP</name>
        <dbReference type="ChEBI" id="CHEBI:37565"/>
    </ligand>
</feature>
<sequence length="410" mass="41958">MAEPEGAGSEGAGSEAGSGLAGAGDAGALAAERAIDELRRGRPIIVTPGEGEAENEGKTEGAGAGGAAREHLAILPVELASDAALAAFEAGGSRAGAAAGEDAPRADILITDKRAETLALANQRAAAGMRAVRIRRPDWIAAGGAVAVADPTLDLSSPLKGPFDTVPVADEALAAAALAAAKFAGLLPAVHVRSARGDDAHMLRVPAAAIAAYRAPSTLRQITRARLPLKAAEDTQVAAFRSPGGPEHLALLIGDWATKDAPLTRLHSACLTGDVLGSLKCDCGDQLHAALDAIAADGGGILLYLQQEGRGIGLLNKLRAYRLQDQGFDTVDANLRLGFEVDERDFGIAAEMLKAVGAPRIRLLTNNPSKVGGLADEGIEVTARIPLVAGHGPLNEAYLATKRDRTGHQF</sequence>
<dbReference type="GO" id="GO:0003935">
    <property type="term" value="F:GTP cyclohydrolase II activity"/>
    <property type="evidence" value="ECO:0007669"/>
    <property type="project" value="UniProtKB-UniRule"/>
</dbReference>
<evidence type="ECO:0000256" key="11">
    <source>
        <dbReference type="HAMAP-Rule" id="MF_00179"/>
    </source>
</evidence>
<dbReference type="FunFam" id="3.40.50.10990:FF:000001">
    <property type="entry name" value="Riboflavin biosynthesis protein RibBA"/>
    <property type="match status" value="1"/>
</dbReference>
<keyword evidence="15" id="KW-1185">Reference proteome</keyword>
<dbReference type="GO" id="GO:0005829">
    <property type="term" value="C:cytosol"/>
    <property type="evidence" value="ECO:0007669"/>
    <property type="project" value="TreeGrafter"/>
</dbReference>
<dbReference type="CDD" id="cd00641">
    <property type="entry name" value="GTP_cyclohydro2"/>
    <property type="match status" value="1"/>
</dbReference>
<evidence type="ECO:0000256" key="1">
    <source>
        <dbReference type="ARBA" id="ARBA00004853"/>
    </source>
</evidence>
<feature type="binding site" evidence="11">
    <location>
        <position position="365"/>
    </location>
    <ligand>
        <name>GTP</name>
        <dbReference type="ChEBI" id="CHEBI:37565"/>
    </ligand>
</feature>
<protein>
    <recommendedName>
        <fullName evidence="11">GTP cyclohydrolase-2</fullName>
        <ecNumber evidence="11">3.5.4.25</ecNumber>
    </recommendedName>
    <alternativeName>
        <fullName evidence="11">GTP cyclohydrolase II</fullName>
    </alternativeName>
</protein>
<dbReference type="PATRIC" id="fig|1234595.3.peg.938"/>
<keyword evidence="6 11" id="KW-0378">Hydrolase</keyword>
<dbReference type="InterPro" id="IPR032677">
    <property type="entry name" value="GTP_cyclohydro_II"/>
</dbReference>
<dbReference type="InterPro" id="IPR000926">
    <property type="entry name" value="RibA"/>
</dbReference>
<evidence type="ECO:0000256" key="12">
    <source>
        <dbReference type="SAM" id="MobiDB-lite"/>
    </source>
</evidence>
<comment type="cofactor">
    <cofactor evidence="11">
        <name>Zn(2+)</name>
        <dbReference type="ChEBI" id="CHEBI:29105"/>
    </cofactor>
    <text evidence="11">Binds 1 zinc ion per subunit.</text>
</comment>
<dbReference type="Proteomes" id="UP000011717">
    <property type="component" value="Unassembled WGS sequence"/>
</dbReference>
<dbReference type="GO" id="GO:0008686">
    <property type="term" value="F:3,4-dihydroxy-2-butanone-4-phosphate synthase activity"/>
    <property type="evidence" value="ECO:0007669"/>
    <property type="project" value="TreeGrafter"/>
</dbReference>
<dbReference type="EMBL" id="AMRV01000002">
    <property type="protein sequence ID" value="EMD83966.1"/>
    <property type="molecule type" value="Genomic_DNA"/>
</dbReference>
<organism evidence="14 15">
    <name type="scientific">Pacificimonas flava</name>
    <dbReference type="NCBI Taxonomy" id="1234595"/>
    <lineage>
        <taxon>Bacteria</taxon>
        <taxon>Pseudomonadati</taxon>
        <taxon>Pseudomonadota</taxon>
        <taxon>Alphaproteobacteria</taxon>
        <taxon>Sphingomonadales</taxon>
        <taxon>Sphingosinicellaceae</taxon>
        <taxon>Pacificimonas</taxon>
    </lineage>
</organism>
<evidence type="ECO:0000256" key="10">
    <source>
        <dbReference type="ARBA" id="ARBA00049295"/>
    </source>
</evidence>
<feature type="active site" description="Nucleophile" evidence="11">
    <location>
        <position position="344"/>
    </location>
</feature>
<feature type="binding site" evidence="11">
    <location>
        <position position="370"/>
    </location>
    <ligand>
        <name>GTP</name>
        <dbReference type="ChEBI" id="CHEBI:37565"/>
    </ligand>
</feature>
<keyword evidence="3 11" id="KW-0686">Riboflavin biosynthesis</keyword>
<evidence type="ECO:0000256" key="8">
    <source>
        <dbReference type="ARBA" id="ARBA00023134"/>
    </source>
</evidence>
<comment type="similarity">
    <text evidence="2">In the N-terminal section; belongs to the DHBP synthase family.</text>
</comment>
<evidence type="ECO:0000256" key="4">
    <source>
        <dbReference type="ARBA" id="ARBA00022723"/>
    </source>
</evidence>
<comment type="pathway">
    <text evidence="1 11">Cofactor biosynthesis; riboflavin biosynthesis; 5-amino-6-(D-ribitylamino)uracil from GTP: step 1/4.</text>
</comment>
<dbReference type="OrthoDB" id="9793111at2"/>
<evidence type="ECO:0000259" key="13">
    <source>
        <dbReference type="Pfam" id="PF00925"/>
    </source>
</evidence>
<reference evidence="14 15" key="1">
    <citation type="journal article" date="2013" name="Genome Announc.">
        <title>Draft Genome Sequence of Strain JLT2015T, Belonging to the Family Sphingomonadaceae of the Alphaproteobacteria.</title>
        <authorList>
            <person name="Tang K."/>
            <person name="Liu K."/>
            <person name="Li S."/>
            <person name="Jiao N."/>
        </authorList>
    </citation>
    <scope>NUCLEOTIDE SEQUENCE [LARGE SCALE GENOMIC DNA]</scope>
    <source>
        <strain evidence="14 15">JLT2015</strain>
    </source>
</reference>
<evidence type="ECO:0000256" key="6">
    <source>
        <dbReference type="ARBA" id="ARBA00022801"/>
    </source>
</evidence>
<evidence type="ECO:0000256" key="9">
    <source>
        <dbReference type="ARBA" id="ARBA00043932"/>
    </source>
</evidence>
<keyword evidence="4 11" id="KW-0479">Metal-binding</keyword>
<feature type="active site" description="Proton acceptor" evidence="11">
    <location>
        <position position="342"/>
    </location>
</feature>
<comment type="catalytic activity">
    <reaction evidence="10 11">
        <text>GTP + 4 H2O = 2,5-diamino-6-hydroxy-4-(5-phosphoribosylamino)-pyrimidine + formate + 2 phosphate + 3 H(+)</text>
        <dbReference type="Rhea" id="RHEA:23704"/>
        <dbReference type="ChEBI" id="CHEBI:15377"/>
        <dbReference type="ChEBI" id="CHEBI:15378"/>
        <dbReference type="ChEBI" id="CHEBI:15740"/>
        <dbReference type="ChEBI" id="CHEBI:37565"/>
        <dbReference type="ChEBI" id="CHEBI:43474"/>
        <dbReference type="ChEBI" id="CHEBI:58614"/>
        <dbReference type="EC" id="3.5.4.25"/>
    </reaction>
</comment>
<keyword evidence="8 11" id="KW-0342">GTP-binding</keyword>
<comment type="function">
    <text evidence="9 11">Catalyzes the conversion of GTP to 2,5-diamino-6-ribosylamino-4(3H)-pyrimidinone 5'-phosphate (DARP), formate and pyrophosphate.</text>
</comment>
<feature type="binding site" evidence="11">
    <location>
        <position position="330"/>
    </location>
    <ligand>
        <name>GTP</name>
        <dbReference type="ChEBI" id="CHEBI:37565"/>
    </ligand>
</feature>
<feature type="binding site" evidence="11">
    <location>
        <position position="286"/>
    </location>
    <ligand>
        <name>GTP</name>
        <dbReference type="ChEBI" id="CHEBI:37565"/>
    </ligand>
</feature>